<dbReference type="AlphaFoldDB" id="A0A2S7N4I1"/>
<dbReference type="Proteomes" id="UP000239663">
    <property type="component" value="Unassembled WGS sequence"/>
</dbReference>
<protein>
    <submittedName>
        <fullName evidence="1">Uncharacterized protein</fullName>
    </submittedName>
</protein>
<sequence>MRKINYNIRINARNFANLLDMGAGFVIIFYQKSTSKRKALHINVYKAFLWSKIIKVEKQVDELMIFHYNYKK</sequence>
<accession>A0A2S7N4I1</accession>
<name>A0A2S7N4I1_9BACI</name>
<gene>
    <name evidence="1" type="ORF">CYL18_03205</name>
</gene>
<keyword evidence="2" id="KW-1185">Reference proteome</keyword>
<dbReference type="EMBL" id="PKOZ01000001">
    <property type="protein sequence ID" value="PQD96903.1"/>
    <property type="molecule type" value="Genomic_DNA"/>
</dbReference>
<organism evidence="1 2">
    <name type="scientific">Pradoshia eiseniae</name>
    <dbReference type="NCBI Taxonomy" id="2064768"/>
    <lineage>
        <taxon>Bacteria</taxon>
        <taxon>Bacillati</taxon>
        <taxon>Bacillota</taxon>
        <taxon>Bacilli</taxon>
        <taxon>Bacillales</taxon>
        <taxon>Bacillaceae</taxon>
        <taxon>Pradoshia</taxon>
    </lineage>
</organism>
<proteinExistence type="predicted"/>
<evidence type="ECO:0000313" key="2">
    <source>
        <dbReference type="Proteomes" id="UP000239663"/>
    </source>
</evidence>
<comment type="caution">
    <text evidence="1">The sequence shown here is derived from an EMBL/GenBank/DDBJ whole genome shotgun (WGS) entry which is preliminary data.</text>
</comment>
<reference evidence="1 2" key="1">
    <citation type="submission" date="2017-12" db="EMBL/GenBank/DDBJ databases">
        <title>Taxonomic description and draft genome of Pradoshia cofamensis Gen. nov., sp. nov., a thermotolerant bacillale isolated from anterior gut of earthworm Eisenia fetida.</title>
        <authorList>
            <person name="Saha T."/>
            <person name="Chakraborty R."/>
        </authorList>
    </citation>
    <scope>NUCLEOTIDE SEQUENCE [LARGE SCALE GENOMIC DNA]</scope>
    <source>
        <strain evidence="1 2">EAG3</strain>
    </source>
</reference>
<evidence type="ECO:0000313" key="1">
    <source>
        <dbReference type="EMBL" id="PQD96903.1"/>
    </source>
</evidence>